<evidence type="ECO:0000256" key="2">
    <source>
        <dbReference type="ARBA" id="ARBA00022723"/>
    </source>
</evidence>
<evidence type="ECO:0000256" key="4">
    <source>
        <dbReference type="ARBA" id="ARBA00023235"/>
    </source>
</evidence>
<keyword evidence="5 6" id="KW-0684">Rhamnose metabolism</keyword>
<keyword evidence="9" id="KW-1185">Reference proteome</keyword>
<protein>
    <recommendedName>
        <fullName evidence="6 7">L-rhamnose isomerase</fullName>
        <ecNumber evidence="6 7">5.3.1.14</ecNumber>
    </recommendedName>
</protein>
<comment type="cofactor">
    <cofactor evidence="6">
        <name>Mn(2+)</name>
        <dbReference type="ChEBI" id="CHEBI:29035"/>
    </cofactor>
    <text evidence="6">Binds 1 Mn(2+) ion per subunit.</text>
</comment>
<dbReference type="SUPFAM" id="SSF51658">
    <property type="entry name" value="Xylose isomerase-like"/>
    <property type="match status" value="1"/>
</dbReference>
<evidence type="ECO:0000313" key="9">
    <source>
        <dbReference type="Proteomes" id="UP000593765"/>
    </source>
</evidence>
<dbReference type="Proteomes" id="UP000593765">
    <property type="component" value="Chromosome"/>
</dbReference>
<comment type="function">
    <text evidence="6">Catalyzes the interconversion of L-rhamnose and L-rhamnulose.</text>
</comment>
<dbReference type="RefSeq" id="WP_206293867.1">
    <property type="nucleotide sequence ID" value="NZ_CP063458.1"/>
</dbReference>
<dbReference type="EC" id="5.3.1.14" evidence="6 7"/>
<dbReference type="UniPathway" id="UPA00541">
    <property type="reaction ID" value="UER00601"/>
</dbReference>
<keyword evidence="4 6" id="KW-0413">Isomerase</keyword>
<dbReference type="NCBIfam" id="TIGR01748">
    <property type="entry name" value="rhaA"/>
    <property type="match status" value="1"/>
</dbReference>
<comment type="subcellular location">
    <subcellularLocation>
        <location evidence="6">Cytoplasm</location>
    </subcellularLocation>
</comment>
<feature type="binding site" evidence="6">
    <location>
        <position position="260"/>
    </location>
    <ligand>
        <name>Mn(2+)</name>
        <dbReference type="ChEBI" id="CHEBI:29035"/>
    </ligand>
</feature>
<evidence type="ECO:0000256" key="5">
    <source>
        <dbReference type="ARBA" id="ARBA00023308"/>
    </source>
</evidence>
<dbReference type="InterPro" id="IPR036237">
    <property type="entry name" value="Xyl_isomerase-like_sf"/>
</dbReference>
<keyword evidence="1 6" id="KW-0963">Cytoplasm</keyword>
<feature type="binding site" evidence="6">
    <location>
        <position position="294"/>
    </location>
    <ligand>
        <name>Mn(2+)</name>
        <dbReference type="ChEBI" id="CHEBI:29035"/>
    </ligand>
</feature>
<dbReference type="InterPro" id="IPR050337">
    <property type="entry name" value="L-rhamnose_isomerase"/>
</dbReference>
<sequence>MADTAFHSARQRYADLGVDVDAALSRLAGISISLHCWQGDDVTGFESSSQSLGGGIAVTGSYPGKARNPAELREDLDKALSLIPGSHRLNLHASYGEFGGVKVDRDQIDVSHFAGWIDWARSRRMGLDFNPTFFSHPLAADGFTIAHSDDGIRGFWVRHGQICRKIGAAMGAALGSPTVTNVWIPDGYKDTPVDRLAPRRRLEDSLDRIFAEPLSPAHNLDAVEPKLFGLGSESYVVGSHEFYLGYAIRRGKLMCLDAGHYHPTETIADKLTSVLMSVDRVLLHVSRGVRWDSDHVVTLNEELLAISHELVRNDLLGRVHIGMDYFDASINRVAAWVIGARNVLKSLLIALLEPTERLRQVELNRDLTARLAILEECKSLPWGAVWDEYCRRQSTPVGQSWLDEVRAYEQLVLSKR</sequence>
<dbReference type="KEGG" id="hbs:IPV69_05245"/>
<dbReference type="InterPro" id="IPR009308">
    <property type="entry name" value="Rhamnose_isomerase"/>
</dbReference>
<dbReference type="PANTHER" id="PTHR30268">
    <property type="entry name" value="L-RHAMNOSE ISOMERASE"/>
    <property type="match status" value="1"/>
</dbReference>
<dbReference type="HAMAP" id="MF_00541">
    <property type="entry name" value="RhaA"/>
    <property type="match status" value="1"/>
</dbReference>
<gene>
    <name evidence="6" type="primary">rhaA</name>
    <name evidence="8" type="ORF">IPV69_05245</name>
</gene>
<evidence type="ECO:0000256" key="6">
    <source>
        <dbReference type="HAMAP-Rule" id="MF_00541"/>
    </source>
</evidence>
<dbReference type="GO" id="GO:0019301">
    <property type="term" value="P:rhamnose catabolic process"/>
    <property type="evidence" value="ECO:0007669"/>
    <property type="project" value="UniProtKB-UniRule"/>
</dbReference>
<organism evidence="8 9">
    <name type="scientific">Humisphaera borealis</name>
    <dbReference type="NCBI Taxonomy" id="2807512"/>
    <lineage>
        <taxon>Bacteria</taxon>
        <taxon>Pseudomonadati</taxon>
        <taxon>Planctomycetota</taxon>
        <taxon>Phycisphaerae</taxon>
        <taxon>Tepidisphaerales</taxon>
        <taxon>Tepidisphaeraceae</taxon>
        <taxon>Humisphaera</taxon>
    </lineage>
</organism>
<reference evidence="8 9" key="1">
    <citation type="submission" date="2020-10" db="EMBL/GenBank/DDBJ databases">
        <title>Wide distribution of Phycisphaera-like planctomycetes from WD2101 soil group in peatlands and genome analysis of the first cultivated representative.</title>
        <authorList>
            <person name="Dedysh S.N."/>
            <person name="Beletsky A.V."/>
            <person name="Ivanova A."/>
            <person name="Kulichevskaya I.S."/>
            <person name="Suzina N.E."/>
            <person name="Philippov D.A."/>
            <person name="Rakitin A.L."/>
            <person name="Mardanov A.V."/>
            <person name="Ravin N.V."/>
        </authorList>
    </citation>
    <scope>NUCLEOTIDE SEQUENCE [LARGE SCALE GENOMIC DNA]</scope>
    <source>
        <strain evidence="8 9">M1803</strain>
    </source>
</reference>
<comment type="pathway">
    <text evidence="6">Carbohydrate degradation; L-rhamnose degradation; glycerone phosphate from L-rhamnose: step 1/3.</text>
</comment>
<dbReference type="AlphaFoldDB" id="A0A7M2WZ64"/>
<dbReference type="PANTHER" id="PTHR30268:SF0">
    <property type="entry name" value="L-RHAMNOSE ISOMERASE"/>
    <property type="match status" value="1"/>
</dbReference>
<dbReference type="GO" id="GO:0008740">
    <property type="term" value="F:L-rhamnose isomerase activity"/>
    <property type="evidence" value="ECO:0007669"/>
    <property type="project" value="UniProtKB-UniRule"/>
</dbReference>
<comment type="catalytic activity">
    <reaction evidence="6">
        <text>L-rhamnopyranose = L-rhamnulose</text>
        <dbReference type="Rhea" id="RHEA:23160"/>
        <dbReference type="ChEBI" id="CHEBI:17897"/>
        <dbReference type="ChEBI" id="CHEBI:62346"/>
        <dbReference type="EC" id="5.3.1.14"/>
    </reaction>
</comment>
<evidence type="ECO:0000256" key="7">
    <source>
        <dbReference type="NCBIfam" id="TIGR01748"/>
    </source>
</evidence>
<evidence type="ECO:0000313" key="8">
    <source>
        <dbReference type="EMBL" id="QOV90765.1"/>
    </source>
</evidence>
<dbReference type="GO" id="GO:0030145">
    <property type="term" value="F:manganese ion binding"/>
    <property type="evidence" value="ECO:0007669"/>
    <property type="project" value="UniProtKB-UniRule"/>
</dbReference>
<feature type="binding site" evidence="6">
    <location>
        <position position="292"/>
    </location>
    <ligand>
        <name>Mn(2+)</name>
        <dbReference type="ChEBI" id="CHEBI:29035"/>
    </ligand>
</feature>
<evidence type="ECO:0000256" key="3">
    <source>
        <dbReference type="ARBA" id="ARBA00023211"/>
    </source>
</evidence>
<accession>A0A7M2WZ64</accession>
<keyword evidence="2 6" id="KW-0479">Metal-binding</keyword>
<dbReference type="NCBIfam" id="NF002203">
    <property type="entry name" value="PRK01076.1"/>
    <property type="match status" value="1"/>
</dbReference>
<dbReference type="Pfam" id="PF06134">
    <property type="entry name" value="RhaA"/>
    <property type="match status" value="1"/>
</dbReference>
<dbReference type="GO" id="GO:0019324">
    <property type="term" value="P:L-lyxose metabolic process"/>
    <property type="evidence" value="ECO:0007669"/>
    <property type="project" value="TreeGrafter"/>
</dbReference>
<name>A0A7M2WZ64_9BACT</name>
<dbReference type="EMBL" id="CP063458">
    <property type="protein sequence ID" value="QOV90765.1"/>
    <property type="molecule type" value="Genomic_DNA"/>
</dbReference>
<evidence type="ECO:0000256" key="1">
    <source>
        <dbReference type="ARBA" id="ARBA00022490"/>
    </source>
</evidence>
<keyword evidence="3 6" id="KW-0464">Manganese</keyword>
<proteinExistence type="inferred from homology"/>
<comment type="similarity">
    <text evidence="6">Belongs to the rhamnose isomerase family.</text>
</comment>
<dbReference type="GO" id="GO:0005737">
    <property type="term" value="C:cytoplasm"/>
    <property type="evidence" value="ECO:0007669"/>
    <property type="project" value="UniProtKB-SubCell"/>
</dbReference>
<dbReference type="Gene3D" id="3.20.20.150">
    <property type="entry name" value="Divalent-metal-dependent TIM barrel enzymes"/>
    <property type="match status" value="1"/>
</dbReference>